<dbReference type="HOGENOM" id="CLU_550644_0_0_11"/>
<dbReference type="PROSITE" id="PS50887">
    <property type="entry name" value="GGDEF"/>
    <property type="match status" value="1"/>
</dbReference>
<evidence type="ECO:0000313" key="4">
    <source>
        <dbReference type="Proteomes" id="UP000008229"/>
    </source>
</evidence>
<dbReference type="InterPro" id="IPR029787">
    <property type="entry name" value="Nucleotide_cyclase"/>
</dbReference>
<keyword evidence="1" id="KW-1133">Transmembrane helix</keyword>
<dbReference type="PANTHER" id="PTHR45138">
    <property type="entry name" value="REGULATORY COMPONENTS OF SENSORY TRANSDUCTION SYSTEM"/>
    <property type="match status" value="1"/>
</dbReference>
<dbReference type="GO" id="GO:0005886">
    <property type="term" value="C:plasma membrane"/>
    <property type="evidence" value="ECO:0007669"/>
    <property type="project" value="TreeGrafter"/>
</dbReference>
<dbReference type="Pfam" id="PF00990">
    <property type="entry name" value="GGDEF"/>
    <property type="match status" value="1"/>
</dbReference>
<feature type="transmembrane region" description="Helical" evidence="1">
    <location>
        <begin position="74"/>
        <end position="94"/>
    </location>
</feature>
<feature type="transmembrane region" description="Helical" evidence="1">
    <location>
        <begin position="227"/>
        <end position="247"/>
    </location>
</feature>
<dbReference type="eggNOG" id="COG2199">
    <property type="taxonomic scope" value="Bacteria"/>
</dbReference>
<feature type="transmembrane region" description="Helical" evidence="1">
    <location>
        <begin position="198"/>
        <end position="215"/>
    </location>
</feature>
<protein>
    <submittedName>
        <fullName evidence="3">Diguanylate cyclase</fullName>
    </submittedName>
</protein>
<keyword evidence="1" id="KW-0812">Transmembrane</keyword>
<dbReference type="InterPro" id="IPR000160">
    <property type="entry name" value="GGDEF_dom"/>
</dbReference>
<evidence type="ECO:0000313" key="3">
    <source>
        <dbReference type="EMBL" id="ADB49621.1"/>
    </source>
</evidence>
<dbReference type="STRING" id="469383.Cwoe_1192"/>
<feature type="transmembrane region" description="Helical" evidence="1">
    <location>
        <begin position="169"/>
        <end position="189"/>
    </location>
</feature>
<keyword evidence="1" id="KW-0472">Membrane</keyword>
<evidence type="ECO:0000259" key="2">
    <source>
        <dbReference type="PROSITE" id="PS50887"/>
    </source>
</evidence>
<dbReference type="NCBIfam" id="TIGR00254">
    <property type="entry name" value="GGDEF"/>
    <property type="match status" value="1"/>
</dbReference>
<feature type="transmembrane region" description="Helical" evidence="1">
    <location>
        <begin position="259"/>
        <end position="278"/>
    </location>
</feature>
<dbReference type="Gene3D" id="3.30.70.270">
    <property type="match status" value="1"/>
</dbReference>
<accession>D3FDP7</accession>
<evidence type="ECO:0000256" key="1">
    <source>
        <dbReference type="SAM" id="Phobius"/>
    </source>
</evidence>
<feature type="domain" description="GGDEF" evidence="2">
    <location>
        <begin position="346"/>
        <end position="471"/>
    </location>
</feature>
<sequence precursor="true">MVGSPVPVLASTPFLRIARALLVLSAALCVASVARTALGIGDARVAEVIYNLAIVSACATWCLRSVVPDPAHGAFVCGSIGSALWLAGGIVTWFDGNDPAFSLADVLMFGINPLICLGLFFYGRSAVPRPIAASRWVDALLSAFTVGAVGAALVIEGALASVADATVTAAVYPTGTVALAACAVGLLALRGWAFDRRFALIVAGAAALATTEILYRRAQVDNVTAEFGTFYDVGWMLGALLMALAAWQPQRPLPVEPRRTEIVVPIVLGAIALTVLIVEGAEHSSSALTITLSGLAVATLLARMALSLNLNYRLLLHSRREAITDSVTGLGNGRRLVADLERLGGARATLVLLDLNGFKAYNDTFGHLAGDQMLERIGGALDAGAGEEGRAYRMGGDEFCVLLPADAATSPAALAAGAAQRGEGFDVTAAFGAVALPEEATSATDALRLADERMYAHKRDGGSRGQPVVEALLELIQQHDPELLRRADAIARAER</sequence>
<feature type="transmembrane region" description="Helical" evidence="1">
    <location>
        <begin position="49"/>
        <end position="67"/>
    </location>
</feature>
<feature type="transmembrane region" description="Helical" evidence="1">
    <location>
        <begin position="290"/>
        <end position="310"/>
    </location>
</feature>
<proteinExistence type="predicted"/>
<dbReference type="SMART" id="SM00267">
    <property type="entry name" value="GGDEF"/>
    <property type="match status" value="1"/>
</dbReference>
<dbReference type="GO" id="GO:1902201">
    <property type="term" value="P:negative regulation of bacterial-type flagellum-dependent cell motility"/>
    <property type="evidence" value="ECO:0007669"/>
    <property type="project" value="TreeGrafter"/>
</dbReference>
<dbReference type="Proteomes" id="UP000008229">
    <property type="component" value="Chromosome"/>
</dbReference>
<gene>
    <name evidence="3" type="ordered locus">Cwoe_1192</name>
</gene>
<feature type="transmembrane region" description="Helical" evidence="1">
    <location>
        <begin position="139"/>
        <end position="163"/>
    </location>
</feature>
<dbReference type="InterPro" id="IPR050469">
    <property type="entry name" value="Diguanylate_Cyclase"/>
</dbReference>
<reference evidence="3 4" key="1">
    <citation type="journal article" date="2010" name="Stand. Genomic Sci.">
        <title>Complete genome sequence of Conexibacter woesei type strain (ID131577).</title>
        <authorList>
            <person name="Pukall R."/>
            <person name="Lapidus A."/>
            <person name="Glavina Del Rio T."/>
            <person name="Copeland A."/>
            <person name="Tice H."/>
            <person name="Cheng J.-F."/>
            <person name="Lucas S."/>
            <person name="Chen F."/>
            <person name="Nolan M."/>
            <person name="Bruce D."/>
            <person name="Goodwin L."/>
            <person name="Pitluck S."/>
            <person name="Mavromatis K."/>
            <person name="Ivanova N."/>
            <person name="Ovchinnikova G."/>
            <person name="Pati A."/>
            <person name="Chen A."/>
            <person name="Palaniappan K."/>
            <person name="Land M."/>
            <person name="Hauser L."/>
            <person name="Chang Y.-J."/>
            <person name="Jeffries C.D."/>
            <person name="Chain P."/>
            <person name="Meincke L."/>
            <person name="Sims D."/>
            <person name="Brettin T."/>
            <person name="Detter J.C."/>
            <person name="Rohde M."/>
            <person name="Goeker M."/>
            <person name="Bristow J."/>
            <person name="Eisen J.A."/>
            <person name="Markowitz V."/>
            <person name="Kyrpides N.C."/>
            <person name="Klenk H.-P."/>
            <person name="Hugenholtz P."/>
        </authorList>
    </citation>
    <scope>NUCLEOTIDE SEQUENCE [LARGE SCALE GENOMIC DNA]</scope>
    <source>
        <strain evidence="4">DSM 14684 / CIP 108061 / JCM 11494 / NBRC 100937 / ID131577</strain>
    </source>
</reference>
<name>D3FDP7_CONWI</name>
<feature type="transmembrane region" description="Helical" evidence="1">
    <location>
        <begin position="106"/>
        <end position="127"/>
    </location>
</feature>
<dbReference type="AlphaFoldDB" id="D3FDP7"/>
<dbReference type="EMBL" id="CP001854">
    <property type="protein sequence ID" value="ADB49621.1"/>
    <property type="molecule type" value="Genomic_DNA"/>
</dbReference>
<dbReference type="PANTHER" id="PTHR45138:SF9">
    <property type="entry name" value="DIGUANYLATE CYCLASE DGCM-RELATED"/>
    <property type="match status" value="1"/>
</dbReference>
<dbReference type="GO" id="GO:0052621">
    <property type="term" value="F:diguanylate cyclase activity"/>
    <property type="evidence" value="ECO:0007669"/>
    <property type="project" value="TreeGrafter"/>
</dbReference>
<dbReference type="CDD" id="cd01949">
    <property type="entry name" value="GGDEF"/>
    <property type="match status" value="1"/>
</dbReference>
<dbReference type="GO" id="GO:0043709">
    <property type="term" value="P:cell adhesion involved in single-species biofilm formation"/>
    <property type="evidence" value="ECO:0007669"/>
    <property type="project" value="TreeGrafter"/>
</dbReference>
<dbReference type="InterPro" id="IPR043128">
    <property type="entry name" value="Rev_trsase/Diguanyl_cyclase"/>
</dbReference>
<dbReference type="SUPFAM" id="SSF55073">
    <property type="entry name" value="Nucleotide cyclase"/>
    <property type="match status" value="1"/>
</dbReference>
<reference evidence="4" key="2">
    <citation type="submission" date="2010-01" db="EMBL/GenBank/DDBJ databases">
        <title>The complete genome of Conexibacter woesei DSM 14684.</title>
        <authorList>
            <consortium name="US DOE Joint Genome Institute (JGI-PGF)"/>
            <person name="Lucas S."/>
            <person name="Copeland A."/>
            <person name="Lapidus A."/>
            <person name="Glavina del Rio T."/>
            <person name="Dalin E."/>
            <person name="Tice H."/>
            <person name="Bruce D."/>
            <person name="Goodwin L."/>
            <person name="Pitluck S."/>
            <person name="Kyrpides N."/>
            <person name="Mavromatis K."/>
            <person name="Ivanova N."/>
            <person name="Mikhailova N."/>
            <person name="Chertkov O."/>
            <person name="Brettin T."/>
            <person name="Detter J.C."/>
            <person name="Han C."/>
            <person name="Larimer F."/>
            <person name="Land M."/>
            <person name="Hauser L."/>
            <person name="Markowitz V."/>
            <person name="Cheng J.-F."/>
            <person name="Hugenholtz P."/>
            <person name="Woyke T."/>
            <person name="Wu D."/>
            <person name="Pukall R."/>
            <person name="Steenblock K."/>
            <person name="Schneider S."/>
            <person name="Klenk H.-P."/>
            <person name="Eisen J.A."/>
        </authorList>
    </citation>
    <scope>NUCLEOTIDE SEQUENCE [LARGE SCALE GENOMIC DNA]</scope>
    <source>
        <strain evidence="4">DSM 14684 / CIP 108061 / JCM 11494 / NBRC 100937 / ID131577</strain>
    </source>
</reference>
<organism evidence="3 4">
    <name type="scientific">Conexibacter woesei (strain DSM 14684 / CCUG 47730 / CIP 108061 / JCM 11494 / NBRC 100937 / ID131577)</name>
    <dbReference type="NCBI Taxonomy" id="469383"/>
    <lineage>
        <taxon>Bacteria</taxon>
        <taxon>Bacillati</taxon>
        <taxon>Actinomycetota</taxon>
        <taxon>Thermoleophilia</taxon>
        <taxon>Solirubrobacterales</taxon>
        <taxon>Conexibacteraceae</taxon>
        <taxon>Conexibacter</taxon>
    </lineage>
</organism>
<keyword evidence="4" id="KW-1185">Reference proteome</keyword>
<dbReference type="KEGG" id="cwo:Cwoe_1192"/>